<evidence type="ECO:0000259" key="1">
    <source>
        <dbReference type="Pfam" id="PF11695"/>
    </source>
</evidence>
<proteinExistence type="predicted"/>
<dbReference type="Pfam" id="PF11695">
    <property type="entry name" value="DUF3291"/>
    <property type="match status" value="1"/>
</dbReference>
<organism evidence="2 3">
    <name type="scientific">Marivirga atlantica</name>
    <dbReference type="NCBI Taxonomy" id="1548457"/>
    <lineage>
        <taxon>Bacteria</taxon>
        <taxon>Pseudomonadati</taxon>
        <taxon>Bacteroidota</taxon>
        <taxon>Cytophagia</taxon>
        <taxon>Cytophagales</taxon>
        <taxon>Marivirgaceae</taxon>
        <taxon>Marivirga</taxon>
    </lineage>
</organism>
<dbReference type="InterPro" id="IPR011008">
    <property type="entry name" value="Dimeric_a/b-barrel"/>
</dbReference>
<sequence length="216" mass="25141">MVTISFIHYSENKWWAFKQMRLLPPEIEQVEGVIFSKLLGTGSGFGFSLKPDFSTYSLLIKWKDETTKDQFFNSHQLFQELVGKSNTIKTYLLEELGAHGSWYGANPFEEHAAYDGNQIAIITRARINVLKLPRFWSNVPKASKAIKEAKGLVFTKGIGEWPLIEQATFSIWENMEAMKNYAYQDTHKEIIKRVKQENWYKEELFARFNVKGSFQH</sequence>
<protein>
    <submittedName>
        <fullName evidence="2">DUF3291 domain-containing protein</fullName>
    </submittedName>
</protein>
<keyword evidence="3" id="KW-1185">Reference proteome</keyword>
<accession>A0A937AJF1</accession>
<dbReference type="RefSeq" id="WP_201918478.1">
    <property type="nucleotide sequence ID" value="NZ_JAERQG010000001.1"/>
</dbReference>
<dbReference type="AlphaFoldDB" id="A0A937AJF1"/>
<dbReference type="InterPro" id="IPR021708">
    <property type="entry name" value="DUF3291"/>
</dbReference>
<dbReference type="EMBL" id="JAERQG010000001">
    <property type="protein sequence ID" value="MBL0764683.1"/>
    <property type="molecule type" value="Genomic_DNA"/>
</dbReference>
<name>A0A937AJF1_9BACT</name>
<dbReference type="Proteomes" id="UP000642920">
    <property type="component" value="Unassembled WGS sequence"/>
</dbReference>
<reference evidence="2" key="1">
    <citation type="submission" date="2021-01" db="EMBL/GenBank/DDBJ databases">
        <title>Marivirga sp. nov., isolated from intertidal surface sediments.</title>
        <authorList>
            <person name="Zhang M."/>
        </authorList>
    </citation>
    <scope>NUCLEOTIDE SEQUENCE</scope>
    <source>
        <strain evidence="2">SM1354</strain>
    </source>
</reference>
<dbReference type="CDD" id="cd21650">
    <property type="entry name" value="CrtA-like"/>
    <property type="match status" value="1"/>
</dbReference>
<feature type="domain" description="DUF3291" evidence="1">
    <location>
        <begin position="167"/>
        <end position="202"/>
    </location>
</feature>
<comment type="caution">
    <text evidence="2">The sequence shown here is derived from an EMBL/GenBank/DDBJ whole genome shotgun (WGS) entry which is preliminary data.</text>
</comment>
<evidence type="ECO:0000313" key="2">
    <source>
        <dbReference type="EMBL" id="MBL0764683.1"/>
    </source>
</evidence>
<dbReference type="InterPro" id="IPR049574">
    <property type="entry name" value="CrtA-like"/>
</dbReference>
<evidence type="ECO:0000313" key="3">
    <source>
        <dbReference type="Proteomes" id="UP000642920"/>
    </source>
</evidence>
<gene>
    <name evidence="2" type="ORF">JKP34_05430</name>
</gene>
<dbReference type="SUPFAM" id="SSF54909">
    <property type="entry name" value="Dimeric alpha+beta barrel"/>
    <property type="match status" value="1"/>
</dbReference>